<keyword evidence="3" id="KW-0238">DNA-binding</keyword>
<protein>
    <recommendedName>
        <fullName evidence="6">Glycerol operon regulatory protein</fullName>
    </recommendedName>
</protein>
<feature type="domain" description="IclR-ED" evidence="8">
    <location>
        <begin position="76"/>
        <end position="251"/>
    </location>
</feature>
<dbReference type="PROSITE" id="PS51077">
    <property type="entry name" value="HTH_ICLR"/>
    <property type="match status" value="1"/>
</dbReference>
<dbReference type="InterPro" id="IPR050707">
    <property type="entry name" value="HTH_MetabolicPath_Reg"/>
</dbReference>
<dbReference type="Pfam" id="PF01614">
    <property type="entry name" value="IclR_C"/>
    <property type="match status" value="1"/>
</dbReference>
<accession>A0A2V1HRT6</accession>
<dbReference type="PROSITE" id="PS51078">
    <property type="entry name" value="ICLR_ED"/>
    <property type="match status" value="1"/>
</dbReference>
<gene>
    <name evidence="9" type="ORF">DDQ50_01715</name>
</gene>
<dbReference type="Pfam" id="PF09339">
    <property type="entry name" value="HTH_IclR"/>
    <property type="match status" value="1"/>
</dbReference>
<evidence type="ECO:0000259" key="8">
    <source>
        <dbReference type="PROSITE" id="PS51078"/>
    </source>
</evidence>
<keyword evidence="4" id="KW-0804">Transcription</keyword>
<dbReference type="InterPro" id="IPR036388">
    <property type="entry name" value="WH-like_DNA-bd_sf"/>
</dbReference>
<dbReference type="GO" id="GO:0045892">
    <property type="term" value="P:negative regulation of DNA-templated transcription"/>
    <property type="evidence" value="ECO:0007669"/>
    <property type="project" value="TreeGrafter"/>
</dbReference>
<dbReference type="Gene3D" id="1.10.10.10">
    <property type="entry name" value="Winged helix-like DNA-binding domain superfamily/Winged helix DNA-binding domain"/>
    <property type="match status" value="1"/>
</dbReference>
<sequence length="254" mass="26849">MERIEGSESGSDLQTVVRAGAVLFAFDQNTPELGLSQLATKLGLSKAAVHRLAQTLVSLGLLEQNPTTRTYRLGVRLLQLAHVVQSSLDIRHEARSHLRDLRDSTGETVYLMLRRGDGAICADRIEGSHPMRDLSTPPGTTVPLTIGASGTAILSTLDDTEVEGAVRSLDSKTAADVIERVDAARARGFAMTRGDISEGVGAIAMPLLDDRGAVVGAVSVGGLLSRVEASQVELAAAVTRTVVEIAEAMGWKQV</sequence>
<name>A0A2V1HRT6_9MICO</name>
<keyword evidence="2" id="KW-0805">Transcription regulation</keyword>
<proteinExistence type="predicted"/>
<evidence type="ECO:0000259" key="7">
    <source>
        <dbReference type="PROSITE" id="PS51077"/>
    </source>
</evidence>
<comment type="caution">
    <text evidence="9">The sequence shown here is derived from an EMBL/GenBank/DDBJ whole genome shotgun (WGS) entry which is preliminary data.</text>
</comment>
<dbReference type="SUPFAM" id="SSF46785">
    <property type="entry name" value="Winged helix' DNA-binding domain"/>
    <property type="match status" value="1"/>
</dbReference>
<comment type="function">
    <text evidence="5">May be an activator protein for the gylABX operon.</text>
</comment>
<keyword evidence="1" id="KW-0319">Glycerol metabolism</keyword>
<dbReference type="SMART" id="SM00346">
    <property type="entry name" value="HTH_ICLR"/>
    <property type="match status" value="1"/>
</dbReference>
<dbReference type="Gene3D" id="3.30.450.40">
    <property type="match status" value="1"/>
</dbReference>
<dbReference type="GO" id="GO:0006071">
    <property type="term" value="P:glycerol metabolic process"/>
    <property type="evidence" value="ECO:0007669"/>
    <property type="project" value="UniProtKB-KW"/>
</dbReference>
<dbReference type="PANTHER" id="PTHR30136">
    <property type="entry name" value="HELIX-TURN-HELIX TRANSCRIPTIONAL REGULATOR, ICLR FAMILY"/>
    <property type="match status" value="1"/>
</dbReference>
<dbReference type="InterPro" id="IPR014757">
    <property type="entry name" value="Tscrpt_reg_IclR_C"/>
</dbReference>
<evidence type="ECO:0000313" key="9">
    <source>
        <dbReference type="EMBL" id="PVZ95268.1"/>
    </source>
</evidence>
<evidence type="ECO:0000256" key="1">
    <source>
        <dbReference type="ARBA" id="ARBA00022798"/>
    </source>
</evidence>
<reference evidence="9 10" key="1">
    <citation type="submission" date="2018-05" db="EMBL/GenBank/DDBJ databases">
        <title>Amnibacterium sp. M8JJ-5, whole genome shotgun sequence.</title>
        <authorList>
            <person name="Tuo L."/>
        </authorList>
    </citation>
    <scope>NUCLEOTIDE SEQUENCE [LARGE SCALE GENOMIC DNA]</scope>
    <source>
        <strain evidence="9 10">M8JJ-5</strain>
    </source>
</reference>
<evidence type="ECO:0000313" key="10">
    <source>
        <dbReference type="Proteomes" id="UP000244893"/>
    </source>
</evidence>
<dbReference type="Proteomes" id="UP000244893">
    <property type="component" value="Unassembled WGS sequence"/>
</dbReference>
<dbReference type="OrthoDB" id="4924204at2"/>
<evidence type="ECO:0000256" key="5">
    <source>
        <dbReference type="ARBA" id="ARBA00058938"/>
    </source>
</evidence>
<dbReference type="AlphaFoldDB" id="A0A2V1HRT6"/>
<dbReference type="GO" id="GO:0003700">
    <property type="term" value="F:DNA-binding transcription factor activity"/>
    <property type="evidence" value="ECO:0007669"/>
    <property type="project" value="TreeGrafter"/>
</dbReference>
<feature type="domain" description="HTH iclR-type" evidence="7">
    <location>
        <begin position="13"/>
        <end position="75"/>
    </location>
</feature>
<evidence type="ECO:0000256" key="4">
    <source>
        <dbReference type="ARBA" id="ARBA00023163"/>
    </source>
</evidence>
<dbReference type="GO" id="GO:0003677">
    <property type="term" value="F:DNA binding"/>
    <property type="evidence" value="ECO:0007669"/>
    <property type="project" value="UniProtKB-KW"/>
</dbReference>
<dbReference type="SUPFAM" id="SSF55781">
    <property type="entry name" value="GAF domain-like"/>
    <property type="match status" value="1"/>
</dbReference>
<dbReference type="PANTHER" id="PTHR30136:SF24">
    <property type="entry name" value="HTH-TYPE TRANSCRIPTIONAL REPRESSOR ALLR"/>
    <property type="match status" value="1"/>
</dbReference>
<dbReference type="InterPro" id="IPR036390">
    <property type="entry name" value="WH_DNA-bd_sf"/>
</dbReference>
<dbReference type="EMBL" id="QEOP01000001">
    <property type="protein sequence ID" value="PVZ95268.1"/>
    <property type="molecule type" value="Genomic_DNA"/>
</dbReference>
<evidence type="ECO:0000256" key="2">
    <source>
        <dbReference type="ARBA" id="ARBA00023015"/>
    </source>
</evidence>
<evidence type="ECO:0000256" key="6">
    <source>
        <dbReference type="ARBA" id="ARBA00070406"/>
    </source>
</evidence>
<dbReference type="RefSeq" id="WP_116755005.1">
    <property type="nucleotide sequence ID" value="NZ_JBHUEX010000001.1"/>
</dbReference>
<evidence type="ECO:0000256" key="3">
    <source>
        <dbReference type="ARBA" id="ARBA00023125"/>
    </source>
</evidence>
<dbReference type="FunFam" id="1.10.10.10:FF:000056">
    <property type="entry name" value="IclR family transcriptional regulator"/>
    <property type="match status" value="1"/>
</dbReference>
<organism evidence="9 10">
    <name type="scientific">Amnibacterium flavum</name>
    <dbReference type="NCBI Taxonomy" id="2173173"/>
    <lineage>
        <taxon>Bacteria</taxon>
        <taxon>Bacillati</taxon>
        <taxon>Actinomycetota</taxon>
        <taxon>Actinomycetes</taxon>
        <taxon>Micrococcales</taxon>
        <taxon>Microbacteriaceae</taxon>
        <taxon>Amnibacterium</taxon>
    </lineage>
</organism>
<dbReference type="InterPro" id="IPR005471">
    <property type="entry name" value="Tscrpt_reg_IclR_N"/>
</dbReference>
<keyword evidence="10" id="KW-1185">Reference proteome</keyword>
<dbReference type="InterPro" id="IPR029016">
    <property type="entry name" value="GAF-like_dom_sf"/>
</dbReference>